<name>A0A857JE36_9BURK</name>
<evidence type="ECO:0000313" key="2">
    <source>
        <dbReference type="EMBL" id="QHJ01370.1"/>
    </source>
</evidence>
<proteinExistence type="inferred from homology"/>
<gene>
    <name evidence="2" type="ORF">GT347_02000</name>
</gene>
<comment type="similarity">
    <text evidence="1">Belongs to the UPF0065 (bug) family.</text>
</comment>
<dbReference type="SUPFAM" id="SSF53850">
    <property type="entry name" value="Periplasmic binding protein-like II"/>
    <property type="match status" value="1"/>
</dbReference>
<evidence type="ECO:0000256" key="1">
    <source>
        <dbReference type="ARBA" id="ARBA00006987"/>
    </source>
</evidence>
<dbReference type="InterPro" id="IPR005064">
    <property type="entry name" value="BUG"/>
</dbReference>
<dbReference type="Gene3D" id="3.40.190.150">
    <property type="entry name" value="Bordetella uptake gene, domain 1"/>
    <property type="match status" value="1"/>
</dbReference>
<accession>A0A857JE36</accession>
<keyword evidence="3" id="KW-1185">Reference proteome</keyword>
<organism evidence="2 3">
    <name type="scientific">Xylophilus rhododendri</name>
    <dbReference type="NCBI Taxonomy" id="2697032"/>
    <lineage>
        <taxon>Bacteria</taxon>
        <taxon>Pseudomonadati</taxon>
        <taxon>Pseudomonadota</taxon>
        <taxon>Betaproteobacteria</taxon>
        <taxon>Burkholderiales</taxon>
        <taxon>Xylophilus</taxon>
    </lineage>
</organism>
<protein>
    <submittedName>
        <fullName evidence="2">Tripartite tricarboxylate transporter substrate binding protein</fullName>
    </submittedName>
</protein>
<dbReference type="KEGG" id="xyk:GT347_02000"/>
<dbReference type="AlphaFoldDB" id="A0A857JE36"/>
<dbReference type="PIRSF" id="PIRSF017082">
    <property type="entry name" value="YflP"/>
    <property type="match status" value="1"/>
</dbReference>
<dbReference type="Pfam" id="PF03401">
    <property type="entry name" value="TctC"/>
    <property type="match status" value="1"/>
</dbReference>
<evidence type="ECO:0000313" key="3">
    <source>
        <dbReference type="Proteomes" id="UP000464787"/>
    </source>
</evidence>
<dbReference type="InterPro" id="IPR042100">
    <property type="entry name" value="Bug_dom1"/>
</dbReference>
<dbReference type="EMBL" id="CP047650">
    <property type="protein sequence ID" value="QHJ01370.1"/>
    <property type="molecule type" value="Genomic_DNA"/>
</dbReference>
<dbReference type="PANTHER" id="PTHR42928:SF5">
    <property type="entry name" value="BLR1237 PROTEIN"/>
    <property type="match status" value="1"/>
</dbReference>
<dbReference type="Gene3D" id="3.40.190.10">
    <property type="entry name" value="Periplasmic binding protein-like II"/>
    <property type="match status" value="1"/>
</dbReference>
<sequence length="311" mass="32586">MAASGLAAPALAADAFPSRPIRLVVPFPAGGGTDLVARTLGEGMGRELGQPLIIDNKPGGGTVIGSDTVAKSPPDGYTLLLTTSALPINATLIRKLPYDTVRDFSPLALVCRGPNVLVSRPDSRYKTIADVIREAKARPGKLTYGSSGNGTAVHLAGELFKSLAGIDITHVPYRGAGPAMTDLLGGQIDFVFGTPGGTGKFVDSGKMRAIAITSAQRSAVFKGVPTIAETVPGYEADVWYALYAPGNTPPDLLARLNAAVRKSADAPEFRKRVEAEGLSVAVNTPQEMTAFERAEEGRWHKVIVDGHITVD</sequence>
<dbReference type="Proteomes" id="UP000464787">
    <property type="component" value="Chromosome"/>
</dbReference>
<dbReference type="CDD" id="cd13578">
    <property type="entry name" value="PBP2_Bug27"/>
    <property type="match status" value="1"/>
</dbReference>
<dbReference type="PANTHER" id="PTHR42928">
    <property type="entry name" value="TRICARBOXYLATE-BINDING PROTEIN"/>
    <property type="match status" value="1"/>
</dbReference>
<reference evidence="2 3" key="1">
    <citation type="submission" date="2020-01" db="EMBL/GenBank/DDBJ databases">
        <title>Genome sequencing of strain KACC 21265.</title>
        <authorList>
            <person name="Heo J."/>
            <person name="Kim S.-J."/>
            <person name="Kim J.-S."/>
            <person name="Hong S.-B."/>
            <person name="Kwon S.-W."/>
        </authorList>
    </citation>
    <scope>NUCLEOTIDE SEQUENCE [LARGE SCALE GENOMIC DNA]</scope>
    <source>
        <strain evidence="2 3">KACC 21265</strain>
    </source>
</reference>